<keyword evidence="1" id="KW-1133">Transmembrane helix</keyword>
<dbReference type="Proteomes" id="UP001500866">
    <property type="component" value="Unassembled WGS sequence"/>
</dbReference>
<feature type="transmembrane region" description="Helical" evidence="1">
    <location>
        <begin position="12"/>
        <end position="29"/>
    </location>
</feature>
<protein>
    <submittedName>
        <fullName evidence="2">Uncharacterized protein</fullName>
    </submittedName>
</protein>
<evidence type="ECO:0000256" key="1">
    <source>
        <dbReference type="SAM" id="Phobius"/>
    </source>
</evidence>
<keyword evidence="1" id="KW-0812">Transmembrane</keyword>
<dbReference type="EMBL" id="BAAADS010000001">
    <property type="protein sequence ID" value="GAA0588648.1"/>
    <property type="molecule type" value="Genomic_DNA"/>
</dbReference>
<keyword evidence="1" id="KW-0472">Membrane</keyword>
<dbReference type="RefSeq" id="WP_343809207.1">
    <property type="nucleotide sequence ID" value="NZ_BAAADS010000001.1"/>
</dbReference>
<organism evidence="2 3">
    <name type="scientific">Virgibacillus siamensis</name>
    <dbReference type="NCBI Taxonomy" id="480071"/>
    <lineage>
        <taxon>Bacteria</taxon>
        <taxon>Bacillati</taxon>
        <taxon>Bacillota</taxon>
        <taxon>Bacilli</taxon>
        <taxon>Bacillales</taxon>
        <taxon>Bacillaceae</taxon>
        <taxon>Virgibacillus</taxon>
    </lineage>
</organism>
<proteinExistence type="predicted"/>
<accession>A0ABN1FE49</accession>
<evidence type="ECO:0000313" key="3">
    <source>
        <dbReference type="Proteomes" id="UP001500866"/>
    </source>
</evidence>
<name>A0ABN1FE49_9BACI</name>
<comment type="caution">
    <text evidence="2">The sequence shown here is derived from an EMBL/GenBank/DDBJ whole genome shotgun (WGS) entry which is preliminary data.</text>
</comment>
<reference evidence="2 3" key="1">
    <citation type="journal article" date="2019" name="Int. J. Syst. Evol. Microbiol.">
        <title>The Global Catalogue of Microorganisms (GCM) 10K type strain sequencing project: providing services to taxonomists for standard genome sequencing and annotation.</title>
        <authorList>
            <consortium name="The Broad Institute Genomics Platform"/>
            <consortium name="The Broad Institute Genome Sequencing Center for Infectious Disease"/>
            <person name="Wu L."/>
            <person name="Ma J."/>
        </authorList>
    </citation>
    <scope>NUCLEOTIDE SEQUENCE [LARGE SCALE GENOMIC DNA]</scope>
    <source>
        <strain evidence="2 3">JCM 15395</strain>
    </source>
</reference>
<sequence length="65" mass="7477">MSKSEKNWRRFYMILMIFIYGIFVPVTVFEWLAGSGGFPLTALVVGTALPLMRTNHIRQIQEKDG</sequence>
<gene>
    <name evidence="2" type="ORF">GCM10009001_00650</name>
</gene>
<evidence type="ECO:0000313" key="2">
    <source>
        <dbReference type="EMBL" id="GAA0588648.1"/>
    </source>
</evidence>
<keyword evidence="3" id="KW-1185">Reference proteome</keyword>